<proteinExistence type="predicted"/>
<dbReference type="EMBL" id="JBICCN010000195">
    <property type="protein sequence ID" value="KAL3086574.1"/>
    <property type="molecule type" value="Genomic_DNA"/>
</dbReference>
<sequence>MKRLLCTGVDADVHFLVGQDDKKEASSDTDIQIRDRHFEKAYLYSMNGLYLIKLYFTDNLSGVNGDNAIRVLYTAKKYILPTLVKACVGIPIAKLDNVFIAFAKARLLAEKSFTGPGPGTEKTYN</sequence>
<comment type="caution">
    <text evidence="1">The sequence shown here is derived from an EMBL/GenBank/DDBJ whole genome shotgun (WGS) entry which is preliminary data.</text>
</comment>
<evidence type="ECO:0000313" key="2">
    <source>
        <dbReference type="Proteomes" id="UP001620645"/>
    </source>
</evidence>
<name>A0ABD2J7M0_HETSC</name>
<evidence type="ECO:0000313" key="1">
    <source>
        <dbReference type="EMBL" id="KAL3086574.1"/>
    </source>
</evidence>
<reference evidence="1 2" key="1">
    <citation type="submission" date="2024-10" db="EMBL/GenBank/DDBJ databases">
        <authorList>
            <person name="Kim D."/>
        </authorList>
    </citation>
    <scope>NUCLEOTIDE SEQUENCE [LARGE SCALE GENOMIC DNA]</scope>
    <source>
        <strain evidence="1">Taebaek</strain>
    </source>
</reference>
<keyword evidence="2" id="KW-1185">Reference proteome</keyword>
<organism evidence="1 2">
    <name type="scientific">Heterodera schachtii</name>
    <name type="common">Sugarbeet cyst nematode worm</name>
    <name type="synonym">Tylenchus schachtii</name>
    <dbReference type="NCBI Taxonomy" id="97005"/>
    <lineage>
        <taxon>Eukaryota</taxon>
        <taxon>Metazoa</taxon>
        <taxon>Ecdysozoa</taxon>
        <taxon>Nematoda</taxon>
        <taxon>Chromadorea</taxon>
        <taxon>Rhabditida</taxon>
        <taxon>Tylenchina</taxon>
        <taxon>Tylenchomorpha</taxon>
        <taxon>Tylenchoidea</taxon>
        <taxon>Heteroderidae</taxon>
        <taxon>Heteroderinae</taxon>
        <taxon>Heterodera</taxon>
    </lineage>
</organism>
<gene>
    <name evidence="1" type="ORF">niasHS_008777</name>
</gene>
<protein>
    <submittedName>
        <fullName evidence="1">Uncharacterized protein</fullName>
    </submittedName>
</protein>
<dbReference type="Proteomes" id="UP001620645">
    <property type="component" value="Unassembled WGS sequence"/>
</dbReference>
<accession>A0ABD2J7M0</accession>
<dbReference type="AlphaFoldDB" id="A0ABD2J7M0"/>